<dbReference type="OrthoDB" id="116921at2"/>
<dbReference type="EMBL" id="FOGB01000006">
    <property type="protein sequence ID" value="SEQ66228.1"/>
    <property type="molecule type" value="Genomic_DNA"/>
</dbReference>
<evidence type="ECO:0000256" key="1">
    <source>
        <dbReference type="ARBA" id="ARBA00022723"/>
    </source>
</evidence>
<dbReference type="PANTHER" id="PTHR35848">
    <property type="entry name" value="OXALATE-BINDING PROTEIN"/>
    <property type="match status" value="1"/>
</dbReference>
<dbReference type="RefSeq" id="WP_091357991.1">
    <property type="nucleotide sequence ID" value="NZ_AP025284.1"/>
</dbReference>
<dbReference type="CDD" id="cd02224">
    <property type="entry name" value="cupin_SPO2919-like"/>
    <property type="match status" value="1"/>
</dbReference>
<dbReference type="SUPFAM" id="SSF51182">
    <property type="entry name" value="RmlC-like cupins"/>
    <property type="match status" value="1"/>
</dbReference>
<organism evidence="3 4">
    <name type="scientific">Amphritea atlantica</name>
    <dbReference type="NCBI Taxonomy" id="355243"/>
    <lineage>
        <taxon>Bacteria</taxon>
        <taxon>Pseudomonadati</taxon>
        <taxon>Pseudomonadota</taxon>
        <taxon>Gammaproteobacteria</taxon>
        <taxon>Oceanospirillales</taxon>
        <taxon>Oceanospirillaceae</taxon>
        <taxon>Amphritea</taxon>
    </lineage>
</organism>
<sequence>MEKYIITKAEIEQYEGVNKTHFLNRNAQRVNRSLGDLTGLTGFGFHLIEIQPGYESTELHRHYHEDECVYILEGQAEATIGDEIVQVGAGDFLGYRAGGEAHKLLNNGSTVLKCIVVGQRSDHDVADYTALNKRIYRHAGMPWNLVDIENITEPVAGKKV</sequence>
<accession>A0A1H9HVC7</accession>
<dbReference type="AlphaFoldDB" id="A0A1H9HVC7"/>
<reference evidence="4" key="1">
    <citation type="submission" date="2016-10" db="EMBL/GenBank/DDBJ databases">
        <authorList>
            <person name="Varghese N."/>
            <person name="Submissions S."/>
        </authorList>
    </citation>
    <scope>NUCLEOTIDE SEQUENCE [LARGE SCALE GENOMIC DNA]</scope>
    <source>
        <strain evidence="4">DSM 18887</strain>
    </source>
</reference>
<dbReference type="InterPro" id="IPR014710">
    <property type="entry name" value="RmlC-like_jellyroll"/>
</dbReference>
<dbReference type="InterPro" id="IPR013096">
    <property type="entry name" value="Cupin_2"/>
</dbReference>
<keyword evidence="4" id="KW-1185">Reference proteome</keyword>
<keyword evidence="1" id="KW-0479">Metal-binding</keyword>
<gene>
    <name evidence="3" type="ORF">SAMN03080615_02243</name>
</gene>
<dbReference type="Pfam" id="PF07883">
    <property type="entry name" value="Cupin_2"/>
    <property type="match status" value="1"/>
</dbReference>
<dbReference type="Proteomes" id="UP000198749">
    <property type="component" value="Unassembled WGS sequence"/>
</dbReference>
<protein>
    <submittedName>
        <fullName evidence="3">Cupin domain-containing protein</fullName>
    </submittedName>
</protein>
<dbReference type="Gene3D" id="2.60.120.10">
    <property type="entry name" value="Jelly Rolls"/>
    <property type="match status" value="1"/>
</dbReference>
<evidence type="ECO:0000313" key="4">
    <source>
        <dbReference type="Proteomes" id="UP000198749"/>
    </source>
</evidence>
<dbReference type="PANTHER" id="PTHR35848:SF9">
    <property type="entry name" value="SLL1358 PROTEIN"/>
    <property type="match status" value="1"/>
</dbReference>
<proteinExistence type="predicted"/>
<feature type="domain" description="Cupin type-2" evidence="2">
    <location>
        <begin position="47"/>
        <end position="117"/>
    </location>
</feature>
<dbReference type="InterPro" id="IPR051610">
    <property type="entry name" value="GPI/OXD"/>
</dbReference>
<dbReference type="GO" id="GO:0046872">
    <property type="term" value="F:metal ion binding"/>
    <property type="evidence" value="ECO:0007669"/>
    <property type="project" value="UniProtKB-KW"/>
</dbReference>
<evidence type="ECO:0000259" key="2">
    <source>
        <dbReference type="Pfam" id="PF07883"/>
    </source>
</evidence>
<name>A0A1H9HVC7_9GAMM</name>
<dbReference type="STRING" id="355243.SAMN03080615_02243"/>
<dbReference type="InterPro" id="IPR011051">
    <property type="entry name" value="RmlC_Cupin_sf"/>
</dbReference>
<evidence type="ECO:0000313" key="3">
    <source>
        <dbReference type="EMBL" id="SEQ66228.1"/>
    </source>
</evidence>